<dbReference type="PANTHER" id="PTHR10218">
    <property type="entry name" value="GTP-BINDING PROTEIN ALPHA SUBUNIT"/>
    <property type="match status" value="1"/>
</dbReference>
<evidence type="ECO:0000256" key="3">
    <source>
        <dbReference type="ARBA" id="ARBA00023134"/>
    </source>
</evidence>
<dbReference type="OrthoDB" id="5817230at2759"/>
<dbReference type="GO" id="GO:0005737">
    <property type="term" value="C:cytoplasm"/>
    <property type="evidence" value="ECO:0007669"/>
    <property type="project" value="TreeGrafter"/>
</dbReference>
<dbReference type="EMBL" id="ML122252">
    <property type="protein sequence ID" value="RPD65651.1"/>
    <property type="molecule type" value="Genomic_DNA"/>
</dbReference>
<dbReference type="InterPro" id="IPR001019">
    <property type="entry name" value="Gprotein_alpha_su"/>
</dbReference>
<feature type="region of interest" description="Disordered" evidence="7">
    <location>
        <begin position="1"/>
        <end position="38"/>
    </location>
</feature>
<dbReference type="SUPFAM" id="SSF52540">
    <property type="entry name" value="P-loop containing nucleoside triphosphate hydrolases"/>
    <property type="match status" value="1"/>
</dbReference>
<evidence type="ECO:0000313" key="8">
    <source>
        <dbReference type="EMBL" id="RPD65651.1"/>
    </source>
</evidence>
<keyword evidence="1 6" id="KW-0479">Metal-binding</keyword>
<keyword evidence="2 5" id="KW-0547">Nucleotide-binding</keyword>
<dbReference type="PRINTS" id="PR00318">
    <property type="entry name" value="GPROTEINA"/>
</dbReference>
<reference evidence="8" key="1">
    <citation type="journal article" date="2018" name="Genome Biol. Evol.">
        <title>Genomics and development of Lentinus tigrinus, a white-rot wood-decaying mushroom with dimorphic fruiting bodies.</title>
        <authorList>
            <person name="Wu B."/>
            <person name="Xu Z."/>
            <person name="Knudson A."/>
            <person name="Carlson A."/>
            <person name="Chen N."/>
            <person name="Kovaka S."/>
            <person name="LaButti K."/>
            <person name="Lipzen A."/>
            <person name="Pennachio C."/>
            <person name="Riley R."/>
            <person name="Schakwitz W."/>
            <person name="Umezawa K."/>
            <person name="Ohm R.A."/>
            <person name="Grigoriev I.V."/>
            <person name="Nagy L.G."/>
            <person name="Gibbons J."/>
            <person name="Hibbett D."/>
        </authorList>
    </citation>
    <scope>NUCLEOTIDE SEQUENCE [LARGE SCALE GENOMIC DNA]</scope>
    <source>
        <strain evidence="8">ALCF2SS1-6</strain>
    </source>
</reference>
<feature type="compositionally biased region" description="Basic and acidic residues" evidence="7">
    <location>
        <begin position="26"/>
        <end position="38"/>
    </location>
</feature>
<evidence type="ECO:0000256" key="1">
    <source>
        <dbReference type="ARBA" id="ARBA00022723"/>
    </source>
</evidence>
<dbReference type="PROSITE" id="PS51882">
    <property type="entry name" value="G_ALPHA"/>
    <property type="match status" value="1"/>
</dbReference>
<keyword evidence="4" id="KW-0807">Transducer</keyword>
<dbReference type="STRING" id="1328759.A0A5C2SQ83"/>
<dbReference type="Pfam" id="PF00503">
    <property type="entry name" value="G-alpha"/>
    <property type="match status" value="1"/>
</dbReference>
<name>A0A5C2SQ83_9APHY</name>
<protein>
    <submittedName>
        <fullName evidence="8">G-protein alpha subunit</fullName>
    </submittedName>
</protein>
<dbReference type="GO" id="GO:0007188">
    <property type="term" value="P:adenylate cyclase-modulating G protein-coupled receptor signaling pathway"/>
    <property type="evidence" value="ECO:0007669"/>
    <property type="project" value="TreeGrafter"/>
</dbReference>
<evidence type="ECO:0000256" key="4">
    <source>
        <dbReference type="ARBA" id="ARBA00023224"/>
    </source>
</evidence>
<dbReference type="GO" id="GO:0046872">
    <property type="term" value="F:metal ion binding"/>
    <property type="evidence" value="ECO:0007669"/>
    <property type="project" value="UniProtKB-KW"/>
</dbReference>
<dbReference type="InterPro" id="IPR011025">
    <property type="entry name" value="GproteinA_insert"/>
</dbReference>
<dbReference type="GO" id="GO:0005834">
    <property type="term" value="C:heterotrimeric G-protein complex"/>
    <property type="evidence" value="ECO:0007669"/>
    <property type="project" value="TreeGrafter"/>
</dbReference>
<keyword evidence="6" id="KW-0460">Magnesium</keyword>
<dbReference type="CDD" id="cd00066">
    <property type="entry name" value="G-alpha"/>
    <property type="match status" value="1"/>
</dbReference>
<gene>
    <name evidence="8" type="ORF">L227DRAFT_570944</name>
</gene>
<dbReference type="GO" id="GO:0031683">
    <property type="term" value="F:G-protein beta/gamma-subunit complex binding"/>
    <property type="evidence" value="ECO:0007669"/>
    <property type="project" value="InterPro"/>
</dbReference>
<dbReference type="GO" id="GO:0001664">
    <property type="term" value="F:G protein-coupled receptor binding"/>
    <property type="evidence" value="ECO:0007669"/>
    <property type="project" value="TreeGrafter"/>
</dbReference>
<proteinExistence type="predicted"/>
<evidence type="ECO:0000313" key="9">
    <source>
        <dbReference type="Proteomes" id="UP000313359"/>
    </source>
</evidence>
<keyword evidence="9" id="KW-1185">Reference proteome</keyword>
<dbReference type="AlphaFoldDB" id="A0A5C2SQ83"/>
<evidence type="ECO:0000256" key="2">
    <source>
        <dbReference type="ARBA" id="ARBA00022741"/>
    </source>
</evidence>
<organism evidence="8 9">
    <name type="scientific">Lentinus tigrinus ALCF2SS1-6</name>
    <dbReference type="NCBI Taxonomy" id="1328759"/>
    <lineage>
        <taxon>Eukaryota</taxon>
        <taxon>Fungi</taxon>
        <taxon>Dikarya</taxon>
        <taxon>Basidiomycota</taxon>
        <taxon>Agaricomycotina</taxon>
        <taxon>Agaricomycetes</taxon>
        <taxon>Polyporales</taxon>
        <taxon>Polyporaceae</taxon>
        <taxon>Lentinus</taxon>
    </lineage>
</organism>
<dbReference type="SUPFAM" id="SSF47895">
    <property type="entry name" value="Transducin (alpha subunit), insertion domain"/>
    <property type="match status" value="1"/>
</dbReference>
<sequence>MPSKTKIDTTGDPLAYLMLPPPNETEEQRQARLAAEAEAKRISDAIDEELQRQAKAEKRSPKPVKILLLGQSESGKSTTLKNFQLMNTPRAFRAERASWRAVVQLNVVRSIRVILDAMSDAQAHQLPQTSSPIRTHAPELSHSHSTSSIASRYRHPPLTAEHQVLKLRLAPLVQVEEALIRKLTPIGSSELEATQLRANGSHADRARALDKEVAVHSQFAWKDMLQRMVGRISSEGEEGELDEPTRILHACAADMFTLWHDPTIKAMLRAQAIRLEDLPGFFLHSLERVTHPKYVPTDDDILRARLKTLGVSEHKFTIKEGGMNRDLRIYDVGGHRSLVRAAWAPFFDDMNAILFLAPLSGFDQVLAEDETVNRLEDSVLLWKSICSNPLLGKTNLILFLNKIDIFRAKLDAGIRFGQYIISYGNRPNDYDSTSAYMRRKFGQIHKEYSPQARKFYCHFTAVTNTKSTSEVLVNIQEMIIVTNLRNLNLAD</sequence>
<dbReference type="FunFam" id="3.40.50.300:FF:000692">
    <property type="entry name" value="Guanine nucleotide-binding protein subunit alpha"/>
    <property type="match status" value="1"/>
</dbReference>
<evidence type="ECO:0000256" key="5">
    <source>
        <dbReference type="PIRSR" id="PIRSR601019-1"/>
    </source>
</evidence>
<dbReference type="InterPro" id="IPR027417">
    <property type="entry name" value="P-loop_NTPase"/>
</dbReference>
<dbReference type="Gene3D" id="3.40.50.300">
    <property type="entry name" value="P-loop containing nucleotide triphosphate hydrolases"/>
    <property type="match status" value="2"/>
</dbReference>
<feature type="binding site" evidence="5">
    <location>
        <begin position="302"/>
        <end position="308"/>
    </location>
    <ligand>
        <name>GTP</name>
        <dbReference type="ChEBI" id="CHEBI:37565"/>
    </ligand>
</feature>
<dbReference type="Proteomes" id="UP000313359">
    <property type="component" value="Unassembled WGS sequence"/>
</dbReference>
<evidence type="ECO:0000256" key="6">
    <source>
        <dbReference type="PIRSR" id="PIRSR601019-2"/>
    </source>
</evidence>
<feature type="region of interest" description="Disordered" evidence="7">
    <location>
        <begin position="125"/>
        <end position="150"/>
    </location>
</feature>
<feature type="binding site" evidence="6">
    <location>
        <position position="308"/>
    </location>
    <ligand>
        <name>Mg(2+)</name>
        <dbReference type="ChEBI" id="CHEBI:18420"/>
    </ligand>
</feature>
<feature type="binding site" evidence="5">
    <location>
        <begin position="401"/>
        <end position="404"/>
    </location>
    <ligand>
        <name>GTP</name>
        <dbReference type="ChEBI" id="CHEBI:37565"/>
    </ligand>
</feature>
<evidence type="ECO:0000256" key="7">
    <source>
        <dbReference type="SAM" id="MobiDB-lite"/>
    </source>
</evidence>
<dbReference type="GO" id="GO:0003924">
    <property type="term" value="F:GTPase activity"/>
    <property type="evidence" value="ECO:0007669"/>
    <property type="project" value="InterPro"/>
</dbReference>
<dbReference type="SMART" id="SM00275">
    <property type="entry name" value="G_alpha"/>
    <property type="match status" value="1"/>
</dbReference>
<keyword evidence="3 5" id="KW-0342">GTP-binding</keyword>
<dbReference type="PANTHER" id="PTHR10218:SF360">
    <property type="entry name" value="GUANINE NUCLEOTIDE-BINDING PROTEIN SUBUNIT ALPHA HOMOLOG"/>
    <property type="match status" value="1"/>
</dbReference>
<dbReference type="GO" id="GO:0005525">
    <property type="term" value="F:GTP binding"/>
    <property type="evidence" value="ECO:0007669"/>
    <property type="project" value="UniProtKB-KW"/>
</dbReference>
<accession>A0A5C2SQ83</accession>